<evidence type="ECO:0000256" key="1">
    <source>
        <dbReference type="SAM" id="MobiDB-lite"/>
    </source>
</evidence>
<gene>
    <name evidence="2" type="ORF">DIU77_05115</name>
</gene>
<sequence length="189" mass="20682">MSAVTTDSYADASRTPRPAPRRAPASPVDAVLSPEEAELKEWMLEQAQTRGNAVISVQPGDGVGNFEFTAGAWRTHGVAEAVVIGLPRPMGTVLLDAYVDRAATGEQFRIGVPYEDFFDGVPVLFQKVAERYYPQYFGSAFLLYPMGDFPALQIVVPTPQGQWPWSPDAPPGFRRWQPVLTDTGQPDLA</sequence>
<dbReference type="STRING" id="1111738.GCA_000427905_02176"/>
<dbReference type="Pfam" id="PF14081">
    <property type="entry name" value="DUF4262"/>
    <property type="match status" value="1"/>
</dbReference>
<accession>A0A2W4LQ84</accession>
<comment type="caution">
    <text evidence="2">The sequence shown here is derived from an EMBL/GenBank/DDBJ whole genome shotgun (WGS) entry which is preliminary data.</text>
</comment>
<dbReference type="InterPro" id="IPR025358">
    <property type="entry name" value="DUF4262"/>
</dbReference>
<proteinExistence type="predicted"/>
<name>A0A2W4LQ84_9PSEU</name>
<reference evidence="2" key="1">
    <citation type="submission" date="2018-05" db="EMBL/GenBank/DDBJ databases">
        <authorList>
            <person name="Lanie J.A."/>
            <person name="Ng W.-L."/>
            <person name="Kazmierczak K.M."/>
            <person name="Andrzejewski T.M."/>
            <person name="Davidsen T.M."/>
            <person name="Wayne K.J."/>
            <person name="Tettelin H."/>
            <person name="Glass J.I."/>
            <person name="Rusch D."/>
            <person name="Podicherti R."/>
            <person name="Tsui H.-C.T."/>
            <person name="Winkler M.E."/>
        </authorList>
    </citation>
    <scope>NUCLEOTIDE SEQUENCE</scope>
    <source>
        <strain evidence="2">ZC4RG45</strain>
    </source>
</reference>
<dbReference type="AlphaFoldDB" id="A0A2W4LQ84"/>
<dbReference type="EMBL" id="QGUI01000136">
    <property type="protein sequence ID" value="PZM99763.1"/>
    <property type="molecule type" value="Genomic_DNA"/>
</dbReference>
<feature type="region of interest" description="Disordered" evidence="1">
    <location>
        <begin position="1"/>
        <end position="30"/>
    </location>
</feature>
<protein>
    <submittedName>
        <fullName evidence="2">DUF4262 domain-containing protein</fullName>
    </submittedName>
</protein>
<organism evidence="2">
    <name type="scientific">Thermocrispum agreste</name>
    <dbReference type="NCBI Taxonomy" id="37925"/>
    <lineage>
        <taxon>Bacteria</taxon>
        <taxon>Bacillati</taxon>
        <taxon>Actinomycetota</taxon>
        <taxon>Actinomycetes</taxon>
        <taxon>Pseudonocardiales</taxon>
        <taxon>Pseudonocardiaceae</taxon>
        <taxon>Thermocrispum</taxon>
    </lineage>
</organism>
<feature type="compositionally biased region" description="Low complexity" evidence="1">
    <location>
        <begin position="10"/>
        <end position="30"/>
    </location>
</feature>
<evidence type="ECO:0000313" key="2">
    <source>
        <dbReference type="EMBL" id="PZM99763.1"/>
    </source>
</evidence>